<organism evidence="2 3">
    <name type="scientific">Blyttiomyces helicus</name>
    <dbReference type="NCBI Taxonomy" id="388810"/>
    <lineage>
        <taxon>Eukaryota</taxon>
        <taxon>Fungi</taxon>
        <taxon>Fungi incertae sedis</taxon>
        <taxon>Chytridiomycota</taxon>
        <taxon>Chytridiomycota incertae sedis</taxon>
        <taxon>Chytridiomycetes</taxon>
        <taxon>Chytridiomycetes incertae sedis</taxon>
        <taxon>Blyttiomyces</taxon>
    </lineage>
</organism>
<name>A0A4P9W4F4_9FUNG</name>
<proteinExistence type="predicted"/>
<dbReference type="AlphaFoldDB" id="A0A4P9W4F4"/>
<reference evidence="3" key="1">
    <citation type="journal article" date="2018" name="Nat. Microbiol.">
        <title>Leveraging single-cell genomics to expand the fungal tree of life.</title>
        <authorList>
            <person name="Ahrendt S.R."/>
            <person name="Quandt C.A."/>
            <person name="Ciobanu D."/>
            <person name="Clum A."/>
            <person name="Salamov A."/>
            <person name="Andreopoulos B."/>
            <person name="Cheng J.F."/>
            <person name="Woyke T."/>
            <person name="Pelin A."/>
            <person name="Henrissat B."/>
            <person name="Reynolds N.K."/>
            <person name="Benny G.L."/>
            <person name="Smith M.E."/>
            <person name="James T.Y."/>
            <person name="Grigoriev I.V."/>
        </authorList>
    </citation>
    <scope>NUCLEOTIDE SEQUENCE [LARGE SCALE GENOMIC DNA]</scope>
</reference>
<keyword evidence="3" id="KW-1185">Reference proteome</keyword>
<gene>
    <name evidence="2" type="ORF">BDK51DRAFT_36774</name>
</gene>
<dbReference type="OrthoDB" id="2145640at2759"/>
<feature type="region of interest" description="Disordered" evidence="1">
    <location>
        <begin position="92"/>
        <end position="223"/>
    </location>
</feature>
<accession>A0A4P9W4F4</accession>
<evidence type="ECO:0000313" key="2">
    <source>
        <dbReference type="EMBL" id="RKO86125.1"/>
    </source>
</evidence>
<dbReference type="EMBL" id="KZ998453">
    <property type="protein sequence ID" value="RKO86125.1"/>
    <property type="molecule type" value="Genomic_DNA"/>
</dbReference>
<sequence>MTNILFIYFIGADETKLARLRYTVLPTEDILHFMVKTAFPVLKTSEYALSIKEDAGWIPYSPSISRNDLSVKIHDAQDVSIAIPGLKLEKSAKYQQRSRRPSLVNSRKGSRSSLLPGSPQLVPSATATTRTPVVTVSTEAADSAPEVVGSPEATTSSPVSAGSSPQAVESFEATTSLPVSAGSTEAVNTAEATTTISAGSPETVDEVDVTVSPPVSAGSPDSPEVTWLQQLSVVDKASDERRCYQKEHRWACLRRDQECTLRAACSGNVLKCCHVLTPEYAKDWGVSTLGYDIQNAFILQSTLHDSIDSFELSVWPDNNKCTIISSPCTHFKVLLAGCSMDPAEVRKPPINPLLENPAYFTDLFPDKAVFLAHFEQAVLNNMCSNGLTSESDTDDDEGGIVATFDSDDESIYSDVEEDLELHEYATEIGYKILRHEAIRSSLLTLFEQDPDYCVNILILILVSQSKDNSMNTVNANTDKPWDYITLSQNPNITMEIVTANPENPWAYNYLTWNPNITMDIVNDYPLNPCDYYFLSQNPNITAEFIKDNPDNNWDILSLSMNPSITMEVINANLDKPWNYMWLSRNPNITMENVNANPDKPWNYCILSSNRNFTKEIVKANPNKPWEYCGLKPFTIGIEKTTHVAERIATCF</sequence>
<feature type="compositionally biased region" description="Polar residues" evidence="1">
    <location>
        <begin position="152"/>
        <end position="183"/>
    </location>
</feature>
<feature type="compositionally biased region" description="Low complexity" evidence="1">
    <location>
        <begin position="184"/>
        <end position="195"/>
    </location>
</feature>
<feature type="compositionally biased region" description="Polar residues" evidence="1">
    <location>
        <begin position="103"/>
        <end position="115"/>
    </location>
</feature>
<dbReference type="Proteomes" id="UP000269721">
    <property type="component" value="Unassembled WGS sequence"/>
</dbReference>
<evidence type="ECO:0000313" key="3">
    <source>
        <dbReference type="Proteomes" id="UP000269721"/>
    </source>
</evidence>
<feature type="compositionally biased region" description="Low complexity" evidence="1">
    <location>
        <begin position="122"/>
        <end position="138"/>
    </location>
</feature>
<protein>
    <submittedName>
        <fullName evidence="2">Uncharacterized protein</fullName>
    </submittedName>
</protein>
<evidence type="ECO:0000256" key="1">
    <source>
        <dbReference type="SAM" id="MobiDB-lite"/>
    </source>
</evidence>